<dbReference type="EMBL" id="CP032698">
    <property type="protein sequence ID" value="AYG77938.1"/>
    <property type="molecule type" value="Genomic_DNA"/>
</dbReference>
<evidence type="ECO:0000313" key="2">
    <source>
        <dbReference type="Proteomes" id="UP000271554"/>
    </source>
</evidence>
<accession>A0A387HBC4</accession>
<dbReference type="AlphaFoldDB" id="A0A387HBC4"/>
<dbReference type="Proteomes" id="UP000271554">
    <property type="component" value="Chromosome"/>
</dbReference>
<reference evidence="1 2" key="1">
    <citation type="submission" date="2018-10" db="EMBL/GenBank/DDBJ databases">
        <title>Relationship between Morphology and Antimicrobial Activity in Streptomyces.</title>
        <authorList>
            <person name="Kang H.J."/>
            <person name="Kim S.B."/>
        </authorList>
    </citation>
    <scope>NUCLEOTIDE SEQUENCE [LARGE SCALE GENOMIC DNA]</scope>
    <source>
        <strain evidence="1 2">BH38</strain>
    </source>
</reference>
<proteinExistence type="predicted"/>
<gene>
    <name evidence="1" type="ORF">DWB77_00045</name>
</gene>
<keyword evidence="2" id="KW-1185">Reference proteome</keyword>
<dbReference type="OrthoDB" id="9794735at2"/>
<sequence>MESKRVVLVVAAVEDLGVDRVERQLRLRSNDVEVVRIDPADIGGLAMLSARVIDGDAWFEVTVQDVTAHSNDIVSVLWRPPVTSPEDPAGPDGQIQLEALLRTREDILWIGSPDDRYRVQSPAVQLIAAAKAGLPTLPVAIDRDPYTLSRFSTEFKGGVRFLSWGEPHMTGTGGGLGATYGDALSPIVQKYVECVHRVRIVYVDGTLFAAEVPLHDIAPWERDRGVKPPAMLPVAVIPEDIQTAMDHLAARLGLTYLVLDLGADPDGAWWFEGVDPAGDFWQLEHDTAQPVSRFLADHLAERRLAL</sequence>
<organism evidence="1 2">
    <name type="scientific">Streptomyces hundungensis</name>
    <dbReference type="NCBI Taxonomy" id="1077946"/>
    <lineage>
        <taxon>Bacteria</taxon>
        <taxon>Bacillati</taxon>
        <taxon>Actinomycetota</taxon>
        <taxon>Actinomycetes</taxon>
        <taxon>Kitasatosporales</taxon>
        <taxon>Streptomycetaceae</taxon>
        <taxon>Streptomyces</taxon>
    </lineage>
</organism>
<evidence type="ECO:0008006" key="3">
    <source>
        <dbReference type="Google" id="ProtNLM"/>
    </source>
</evidence>
<evidence type="ECO:0000313" key="1">
    <source>
        <dbReference type="EMBL" id="AYG77938.1"/>
    </source>
</evidence>
<name>A0A387HBC4_9ACTN</name>
<dbReference type="KEGG" id="shun:DWB77_00045"/>
<dbReference type="RefSeq" id="WP_120719341.1">
    <property type="nucleotide sequence ID" value="NZ_CP032698.1"/>
</dbReference>
<protein>
    <recommendedName>
        <fullName evidence="3">ATP-grasp domain-containing protein</fullName>
    </recommendedName>
</protein>